<protein>
    <recommendedName>
        <fullName evidence="1">Retrotransposon gag domain-containing protein</fullName>
    </recommendedName>
</protein>
<comment type="caution">
    <text evidence="2">The sequence shown here is derived from an EMBL/GenBank/DDBJ whole genome shotgun (WGS) entry which is preliminary data.</text>
</comment>
<dbReference type="AlphaFoldDB" id="A0A4S2KAF5"/>
<keyword evidence="3" id="KW-1185">Reference proteome</keyword>
<feature type="domain" description="Retrotransposon gag" evidence="1">
    <location>
        <begin position="386"/>
        <end position="469"/>
    </location>
</feature>
<evidence type="ECO:0000259" key="1">
    <source>
        <dbReference type="Pfam" id="PF03732"/>
    </source>
</evidence>
<dbReference type="Pfam" id="PF03732">
    <property type="entry name" value="Retrotrans_gag"/>
    <property type="match status" value="1"/>
</dbReference>
<proteinExistence type="predicted"/>
<dbReference type="EMBL" id="QBLH01002894">
    <property type="protein sequence ID" value="TGZ46332.1"/>
    <property type="molecule type" value="Genomic_DNA"/>
</dbReference>
<organism evidence="2 3">
    <name type="scientific">Temnothorax longispinosus</name>
    <dbReference type="NCBI Taxonomy" id="300112"/>
    <lineage>
        <taxon>Eukaryota</taxon>
        <taxon>Metazoa</taxon>
        <taxon>Ecdysozoa</taxon>
        <taxon>Arthropoda</taxon>
        <taxon>Hexapoda</taxon>
        <taxon>Insecta</taxon>
        <taxon>Pterygota</taxon>
        <taxon>Neoptera</taxon>
        <taxon>Endopterygota</taxon>
        <taxon>Hymenoptera</taxon>
        <taxon>Apocrita</taxon>
        <taxon>Aculeata</taxon>
        <taxon>Formicoidea</taxon>
        <taxon>Formicidae</taxon>
        <taxon>Myrmicinae</taxon>
        <taxon>Temnothorax</taxon>
    </lineage>
</organism>
<dbReference type="Proteomes" id="UP000310200">
    <property type="component" value="Unassembled WGS sequence"/>
</dbReference>
<evidence type="ECO:0000313" key="3">
    <source>
        <dbReference type="Proteomes" id="UP000310200"/>
    </source>
</evidence>
<name>A0A4S2KAF5_9HYME</name>
<reference evidence="2 3" key="1">
    <citation type="journal article" date="2019" name="Philos. Trans. R. Soc. Lond., B, Biol. Sci.">
        <title>Ant behaviour and brain gene expression of defending hosts depend on the ecological success of the intruding social parasite.</title>
        <authorList>
            <person name="Kaur R."/>
            <person name="Stoldt M."/>
            <person name="Jongepier E."/>
            <person name="Feldmeyer B."/>
            <person name="Menzel F."/>
            <person name="Bornberg-Bauer E."/>
            <person name="Foitzik S."/>
        </authorList>
    </citation>
    <scope>NUCLEOTIDE SEQUENCE [LARGE SCALE GENOMIC DNA]</scope>
    <source>
        <tissue evidence="2">Whole body</tissue>
    </source>
</reference>
<sequence length="548" mass="61901">MDRAHELKLQSSSLLKNQVCASSTKSWYLSPQAGKAYSKVDVIMLSYNFPYASHESHFAFARMDNTVLDAIFALFTEAWTALRPRVELEMGTPSSALRVTQFISYQGLLLYLLTPKRITLVIPAISADSIGSSCKSGLKYKDPIIAIVSGKVVLTNIHHGLMSMTSVGICFVRTASATPSCAVFPVPRFGPEMQLKSFRVNETLEDNGTDAVVPAVDCETRGVKAKKAEGENYGDPAVGYVELRREKSLCHIRGKVCPEHRVNNKAYVVSMLVNEETERVEYIRCEDCEVSEALDDVLRAAGREGESTEALLIRLLARTLLNEPTGNDVPRNEVPLYHVIPDLSKNIENFMGDGKSVRPINWINNIESMQKIHQWPENFTLETARMLRGGARDWYRARALTLVSWEAFKTAFKNTFVVAESTSDRWQKMIDRVQQKDESLSAYFHAKTKLCIDLKLNFRDIKEQVLDGLWSKKLCIFLMARNHHSLDDLLHDIMANEQVLTQRATRIRAKKDPVKPKTQGQPPYQFLLRDTTNVEYAVMAIEEGKKTE</sequence>
<gene>
    <name evidence="2" type="ORF">DBV15_12223</name>
</gene>
<accession>A0A4S2KAF5</accession>
<evidence type="ECO:0000313" key="2">
    <source>
        <dbReference type="EMBL" id="TGZ46332.1"/>
    </source>
</evidence>
<dbReference type="InterPro" id="IPR005162">
    <property type="entry name" value="Retrotrans_gag_dom"/>
</dbReference>